<name>A0AA40CHT8_9PEZI</name>
<accession>A0AA40CHT8</accession>
<organism evidence="4 5">
    <name type="scientific">Cercophora newfieldiana</name>
    <dbReference type="NCBI Taxonomy" id="92897"/>
    <lineage>
        <taxon>Eukaryota</taxon>
        <taxon>Fungi</taxon>
        <taxon>Dikarya</taxon>
        <taxon>Ascomycota</taxon>
        <taxon>Pezizomycotina</taxon>
        <taxon>Sordariomycetes</taxon>
        <taxon>Sordariomycetidae</taxon>
        <taxon>Sordariales</taxon>
        <taxon>Lasiosphaeriaceae</taxon>
        <taxon>Cercophora</taxon>
    </lineage>
</organism>
<dbReference type="AlphaFoldDB" id="A0AA40CHT8"/>
<reference evidence="4" key="1">
    <citation type="submission" date="2023-06" db="EMBL/GenBank/DDBJ databases">
        <title>Genome-scale phylogeny and comparative genomics of the fungal order Sordariales.</title>
        <authorList>
            <consortium name="Lawrence Berkeley National Laboratory"/>
            <person name="Hensen N."/>
            <person name="Bonometti L."/>
            <person name="Westerberg I."/>
            <person name="Brannstrom I.O."/>
            <person name="Guillou S."/>
            <person name="Cros-Aarteil S."/>
            <person name="Calhoun S."/>
            <person name="Haridas S."/>
            <person name="Kuo A."/>
            <person name="Mondo S."/>
            <person name="Pangilinan J."/>
            <person name="Riley R."/>
            <person name="Labutti K."/>
            <person name="Andreopoulos B."/>
            <person name="Lipzen A."/>
            <person name="Chen C."/>
            <person name="Yanf M."/>
            <person name="Daum C."/>
            <person name="Ng V."/>
            <person name="Clum A."/>
            <person name="Steindorff A."/>
            <person name="Ohm R."/>
            <person name="Martin F."/>
            <person name="Silar P."/>
            <person name="Natvig D."/>
            <person name="Lalanne C."/>
            <person name="Gautier V."/>
            <person name="Ament-Velasquez S.L."/>
            <person name="Kruys A."/>
            <person name="Hutchinson M.I."/>
            <person name="Powell A.J."/>
            <person name="Barry K."/>
            <person name="Miller A.N."/>
            <person name="Grigoriev I.V."/>
            <person name="Debuchy R."/>
            <person name="Gladieux P."/>
            <person name="Thoren M.H."/>
            <person name="Johannesson H."/>
        </authorList>
    </citation>
    <scope>NUCLEOTIDE SEQUENCE</scope>
    <source>
        <strain evidence="4">SMH2532-1</strain>
    </source>
</reference>
<evidence type="ECO:0000256" key="2">
    <source>
        <dbReference type="SAM" id="MobiDB-lite"/>
    </source>
</evidence>
<dbReference type="Gene3D" id="3.40.50.1820">
    <property type="entry name" value="alpha/beta hydrolase"/>
    <property type="match status" value="1"/>
</dbReference>
<feature type="domain" description="Nephrocystin 3-like N-terminal" evidence="3">
    <location>
        <begin position="603"/>
        <end position="682"/>
    </location>
</feature>
<protein>
    <recommendedName>
        <fullName evidence="3">Nephrocystin 3-like N-terminal domain-containing protein</fullName>
    </recommendedName>
</protein>
<dbReference type="SUPFAM" id="SSF53474">
    <property type="entry name" value="alpha/beta-Hydrolases"/>
    <property type="match status" value="1"/>
</dbReference>
<evidence type="ECO:0000256" key="1">
    <source>
        <dbReference type="ARBA" id="ARBA00022737"/>
    </source>
</evidence>
<dbReference type="InterPro" id="IPR029058">
    <property type="entry name" value="AB_hydrolase_fold"/>
</dbReference>
<proteinExistence type="predicted"/>
<keyword evidence="5" id="KW-1185">Reference proteome</keyword>
<dbReference type="InterPro" id="IPR056884">
    <property type="entry name" value="NPHP3-like_N"/>
</dbReference>
<evidence type="ECO:0000313" key="5">
    <source>
        <dbReference type="Proteomes" id="UP001174936"/>
    </source>
</evidence>
<sequence>MGSWQPRGPDKSFMWIRDALSKMSTGVRFLLYGYDTSLVGSRSCQTIADLALTLINTLKAGDWTLPTGKPLIFLAHSLGGVVLKQMFVMLAGSGARETEVLVKTKGVMFFGVPSQGMPIPDLLAILDTQPNKEALVASISDHSEFLPQLERQVAGLSYVRHMKLFWAYETQTTPTVRVVSGQYERSGPESLLVSKESATGGRHESDPTSTIQIDANHSDIAKLTPGHHMLPLIASKLNDIVHHKQPDGSSTPDIATTDDNPNLLSMEDAAHQLERLTMSSVGALMKQAPDPVLSPDFWDRQSIIRSLRPPDRESRLNQIDERAGHSFEWVFDRPSIGLTSWLNSGSGVFWIRGRPGSGKSTMMKFLHNDPRTHEAMEKWSDLGSPIHASFFFHHRGTATQKSFQGLIRSVLSQVMERERKAVEMILPIFQDRYRSLLKDRKLGTFQDDLSWLIRTSDLTIGPSFQQDLEEILGCELPRTRFREIVKKSSLSAGRDGSYWLQAESRAWMCKADLLNATKEEAWAISLDISNKEWDEESKFRFCASILGWRDAVNLPQKLQNFITRNPPRVAAHHFDENFGADPVGPEEKVANLASKVAMLSRRQLERDFLREFVESDQWTMPRLSSAFTSIVKQQQVDLDLCLFLDALDEYDGRLESVVEFLKDIVKEQRNSRTRIRVLFSSRPWNIFIQEFNKCPGFHIHNHTEDDMRELCAQNIVPNTPGWKEMV</sequence>
<evidence type="ECO:0000259" key="3">
    <source>
        <dbReference type="Pfam" id="PF24883"/>
    </source>
</evidence>
<dbReference type="PANTHER" id="PTHR10039">
    <property type="entry name" value="AMELOGENIN"/>
    <property type="match status" value="1"/>
</dbReference>
<dbReference type="Pfam" id="PF24883">
    <property type="entry name" value="NPHP3_N"/>
    <property type="match status" value="2"/>
</dbReference>
<keyword evidence="1" id="KW-0677">Repeat</keyword>
<dbReference type="Proteomes" id="UP001174936">
    <property type="component" value="Unassembled WGS sequence"/>
</dbReference>
<dbReference type="PANTHER" id="PTHR10039:SF5">
    <property type="entry name" value="NACHT DOMAIN-CONTAINING PROTEIN"/>
    <property type="match status" value="1"/>
</dbReference>
<feature type="domain" description="Nephrocystin 3-like N-terminal" evidence="3">
    <location>
        <begin position="326"/>
        <end position="437"/>
    </location>
</feature>
<comment type="caution">
    <text evidence="4">The sequence shown here is derived from an EMBL/GenBank/DDBJ whole genome shotgun (WGS) entry which is preliminary data.</text>
</comment>
<feature type="region of interest" description="Disordered" evidence="2">
    <location>
        <begin position="187"/>
        <end position="208"/>
    </location>
</feature>
<evidence type="ECO:0000313" key="4">
    <source>
        <dbReference type="EMBL" id="KAK0639381.1"/>
    </source>
</evidence>
<dbReference type="EMBL" id="JAULSV010000007">
    <property type="protein sequence ID" value="KAK0639381.1"/>
    <property type="molecule type" value="Genomic_DNA"/>
</dbReference>
<gene>
    <name evidence="4" type="ORF">B0T16DRAFT_243262</name>
</gene>